<keyword evidence="2" id="KW-0813">Transport</keyword>
<dbReference type="AlphaFoldDB" id="D8J574"/>
<evidence type="ECO:0000256" key="2">
    <source>
        <dbReference type="ARBA" id="ARBA00022448"/>
    </source>
</evidence>
<evidence type="ECO:0000313" key="5">
    <source>
        <dbReference type="EMBL" id="ADJ13655.1"/>
    </source>
</evidence>
<dbReference type="Gene3D" id="3.10.105.10">
    <property type="entry name" value="Dipeptide-binding Protein, Domain 3"/>
    <property type="match status" value="1"/>
</dbReference>
<dbReference type="InterPro" id="IPR000914">
    <property type="entry name" value="SBP_5_dom"/>
</dbReference>
<dbReference type="Gene3D" id="3.40.190.10">
    <property type="entry name" value="Periplasmic binding protein-like II"/>
    <property type="match status" value="1"/>
</dbReference>
<protein>
    <submittedName>
        <fullName evidence="5">Extracellular solute-binding protein family 5</fullName>
    </submittedName>
    <submittedName>
        <fullName evidence="6">Family 5 extracellular solute-binding protein</fullName>
    </submittedName>
</protein>
<dbReference type="STRING" id="795797.HacjB3_01310"/>
<dbReference type="GO" id="GO:0042597">
    <property type="term" value="C:periplasmic space"/>
    <property type="evidence" value="ECO:0007669"/>
    <property type="project" value="UniProtKB-ARBA"/>
</dbReference>
<dbReference type="GeneID" id="9418056"/>
<dbReference type="GO" id="GO:0015833">
    <property type="term" value="P:peptide transport"/>
    <property type="evidence" value="ECO:0007669"/>
    <property type="project" value="TreeGrafter"/>
</dbReference>
<dbReference type="PANTHER" id="PTHR30290:SF9">
    <property type="entry name" value="OLIGOPEPTIDE-BINDING PROTEIN APPA"/>
    <property type="match status" value="1"/>
</dbReference>
<proteinExistence type="inferred from homology"/>
<keyword evidence="3" id="KW-0732">Signal</keyword>
<dbReference type="InterPro" id="IPR039424">
    <property type="entry name" value="SBP_5"/>
</dbReference>
<dbReference type="Proteomes" id="UP000000390">
    <property type="component" value="Chromosome"/>
</dbReference>
<comment type="similarity">
    <text evidence="1">Belongs to the bacterial solute-binding protein 5 family.</text>
</comment>
<dbReference type="EMBL" id="CP002062">
    <property type="protein sequence ID" value="ADJ13655.1"/>
    <property type="molecule type" value="Genomic_DNA"/>
</dbReference>
<evidence type="ECO:0000313" key="8">
    <source>
        <dbReference type="Proteomes" id="UP000011645"/>
    </source>
</evidence>
<dbReference type="GO" id="GO:1904680">
    <property type="term" value="F:peptide transmembrane transporter activity"/>
    <property type="evidence" value="ECO:0007669"/>
    <property type="project" value="TreeGrafter"/>
</dbReference>
<dbReference type="Pfam" id="PF00496">
    <property type="entry name" value="SBP_bac_5"/>
    <property type="match status" value="1"/>
</dbReference>
<dbReference type="InterPro" id="IPR006311">
    <property type="entry name" value="TAT_signal"/>
</dbReference>
<evidence type="ECO:0000256" key="3">
    <source>
        <dbReference type="ARBA" id="ARBA00022729"/>
    </source>
</evidence>
<name>D8J574_HALJB</name>
<reference evidence="6 8" key="2">
    <citation type="journal article" date="2014" name="PLoS Genet.">
        <title>Phylogenetically driven sequencing of extremely halophilic archaea reveals strategies for static and dynamic osmo-response.</title>
        <authorList>
            <person name="Becker E.A."/>
            <person name="Seitzer P.M."/>
            <person name="Tritt A."/>
            <person name="Larsen D."/>
            <person name="Krusor M."/>
            <person name="Yao A.I."/>
            <person name="Wu D."/>
            <person name="Madern D."/>
            <person name="Eisen J.A."/>
            <person name="Darling A.E."/>
            <person name="Facciotti M.T."/>
        </authorList>
    </citation>
    <scope>NUCLEOTIDE SEQUENCE [LARGE SCALE GENOMIC DNA]</scope>
    <source>
        <strain evidence="6">B3</strain>
        <strain evidence="8">DSM 18796 / CECT 7217 / JCM 14584 / KCTC 4019 / B3</strain>
    </source>
</reference>
<dbReference type="SUPFAM" id="SSF53850">
    <property type="entry name" value="Periplasmic binding protein-like II"/>
    <property type="match status" value="1"/>
</dbReference>
<accession>D8J574</accession>
<dbReference type="GO" id="GO:0043190">
    <property type="term" value="C:ATP-binding cassette (ABC) transporter complex"/>
    <property type="evidence" value="ECO:0007669"/>
    <property type="project" value="InterPro"/>
</dbReference>
<feature type="domain" description="Solute-binding protein family 5" evidence="4">
    <location>
        <begin position="92"/>
        <end position="450"/>
    </location>
</feature>
<evidence type="ECO:0000256" key="1">
    <source>
        <dbReference type="ARBA" id="ARBA00005695"/>
    </source>
</evidence>
<dbReference type="OrthoDB" id="37176at2157"/>
<dbReference type="EMBL" id="AOHV01000042">
    <property type="protein sequence ID" value="ELY34298.1"/>
    <property type="molecule type" value="Genomic_DNA"/>
</dbReference>
<dbReference type="eggNOG" id="arCOG01534">
    <property type="taxonomic scope" value="Archaea"/>
</dbReference>
<keyword evidence="8" id="KW-1185">Reference proteome</keyword>
<gene>
    <name evidence="5" type="ordered locus">HacjB3_01310</name>
    <name evidence="6" type="ORF">C497_18012</name>
</gene>
<dbReference type="PROSITE" id="PS51318">
    <property type="entry name" value="TAT"/>
    <property type="match status" value="1"/>
</dbReference>
<dbReference type="PIRSF" id="PIRSF002741">
    <property type="entry name" value="MppA"/>
    <property type="match status" value="1"/>
</dbReference>
<organism evidence="5 7">
    <name type="scientific">Halalkalicoccus jeotgali (strain DSM 18796 / CECT 7217 / JCM 14584 / KCTC 4019 / B3)</name>
    <dbReference type="NCBI Taxonomy" id="795797"/>
    <lineage>
        <taxon>Archaea</taxon>
        <taxon>Methanobacteriati</taxon>
        <taxon>Methanobacteriota</taxon>
        <taxon>Stenosarchaea group</taxon>
        <taxon>Halobacteria</taxon>
        <taxon>Halobacteriales</taxon>
        <taxon>Halococcaceae</taxon>
        <taxon>Halalkalicoccus</taxon>
    </lineage>
</organism>
<dbReference type="RefSeq" id="WP_008418726.1">
    <property type="nucleotide sequence ID" value="NC_014297.1"/>
</dbReference>
<evidence type="ECO:0000259" key="4">
    <source>
        <dbReference type="Pfam" id="PF00496"/>
    </source>
</evidence>
<evidence type="ECO:0000313" key="6">
    <source>
        <dbReference type="EMBL" id="ELY34298.1"/>
    </source>
</evidence>
<dbReference type="PROSITE" id="PS51257">
    <property type="entry name" value="PROKAR_LIPOPROTEIN"/>
    <property type="match status" value="1"/>
</dbReference>
<dbReference type="PANTHER" id="PTHR30290">
    <property type="entry name" value="PERIPLASMIC BINDING COMPONENT OF ABC TRANSPORTER"/>
    <property type="match status" value="1"/>
</dbReference>
<evidence type="ECO:0000313" key="7">
    <source>
        <dbReference type="Proteomes" id="UP000000390"/>
    </source>
</evidence>
<dbReference type="InterPro" id="IPR030678">
    <property type="entry name" value="Peptide/Ni-bd"/>
</dbReference>
<reference evidence="5 7" key="1">
    <citation type="journal article" date="2010" name="J. Bacteriol.">
        <title>Complete genome sequence of Halalkalicoccus jeotgali B3(T), an extremely halophilic archaeon.</title>
        <authorList>
            <person name="Roh S.W."/>
            <person name="Nam Y.D."/>
            <person name="Nam S.H."/>
            <person name="Choi S.H."/>
            <person name="Park H.S."/>
            <person name="Bae J.W."/>
        </authorList>
    </citation>
    <scope>NUCLEOTIDE SEQUENCE [LARGE SCALE GENOMIC DNA]</scope>
    <source>
        <strain evidence="5">B3</strain>
        <strain evidence="7">DSM 18796 / CECT 7217 / JCM 14584 / KCTC 4019 / B3</strain>
    </source>
</reference>
<dbReference type="PATRIC" id="fig|795797.18.peg.262"/>
<dbReference type="HOGENOM" id="CLU_017028_7_0_2"/>
<dbReference type="Proteomes" id="UP000011645">
    <property type="component" value="Unassembled WGS sequence"/>
</dbReference>
<dbReference type="KEGG" id="hje:HacjB3_01310"/>
<dbReference type="CDD" id="cd00995">
    <property type="entry name" value="PBP2_NikA_DppA_OppA_like"/>
    <property type="match status" value="1"/>
</dbReference>
<dbReference type="Gene3D" id="3.90.76.10">
    <property type="entry name" value="Dipeptide-binding Protein, Domain 1"/>
    <property type="match status" value="1"/>
</dbReference>
<sequence length="537" mass="59362">MKDTIRPNDTLDRRSLLKYVGAAGAVGLAGCAGGGNNGDSGGGGGTSGELYFAQVKGALDFDPIVLNDVPSQQVVGQIFEGLYTYNEDATGIEPALAAGEPEIENDGQRYIVELNGDATFHNGDPVTAEDAVYSYVAPLEEETENAGEVDMIDSAEAIDEQTVQFDLSYPYGAFDYTLIREVVPQAVREEDPDAFNHENPIGSGPFQFSEWQEGEYVRIESYDDYWGENGAELDLVEFSGVEEQSTRVTTLETGENDVIETIPPQLYDQVEGMDSVTIDETPGIGYFYLAFNCGEGPTSDPLVREAVDYCVSLDQEVGNYVEPAGVRQYSPFPESISEGWDFPTDQWSEIPHDRDIEQAQQLFEEAGVSMDYNWRIIVPPDDMREQIGVGVGNGLQEAGFENVEVQRLDWGAFTDAYLSGAEDDYNLYALGWSGSPDPEAFTYYMFAQENEGVTQGTFYRNDEVDQQIVDARQSTDREERRQLYIESTTTLLEDRVHLPAYNLINGYAFKDYVSGYQTHPDSGTLPLAESFATTSVE</sequence>